<protein>
    <submittedName>
        <fullName evidence="1">Uncharacterized protein</fullName>
    </submittedName>
</protein>
<dbReference type="AlphaFoldDB" id="A0A1T4KLD3"/>
<name>A0A1T4KLD3_9BACT</name>
<proteinExistence type="predicted"/>
<gene>
    <name evidence="1" type="ORF">SAMN02745154_00096</name>
</gene>
<dbReference type="EMBL" id="FUXF01000003">
    <property type="protein sequence ID" value="SJZ43173.1"/>
    <property type="molecule type" value="Genomic_DNA"/>
</dbReference>
<organism evidence="1 2">
    <name type="scientific">Mycoplasmopsis verecunda</name>
    <dbReference type="NCBI Taxonomy" id="171291"/>
    <lineage>
        <taxon>Bacteria</taxon>
        <taxon>Bacillati</taxon>
        <taxon>Mycoplasmatota</taxon>
        <taxon>Mycoplasmoidales</taxon>
        <taxon>Metamycoplasmataceae</taxon>
        <taxon>Mycoplasmopsis</taxon>
    </lineage>
</organism>
<keyword evidence="2" id="KW-1185">Reference proteome</keyword>
<sequence>MNNEVKLFEIYEINDELKHVLFQKSNCDSRYAVPIFSSNDEILFCEVISKSLAFFGSGTKQLPIFTSSRITNLLIDMNTIYKISKTDFDQYFKNVNHEILRDKISEINELEILDTFVQCVNENLMNTRLITINSTFRKNIDSK</sequence>
<evidence type="ECO:0000313" key="2">
    <source>
        <dbReference type="Proteomes" id="UP000190389"/>
    </source>
</evidence>
<evidence type="ECO:0000313" key="1">
    <source>
        <dbReference type="EMBL" id="SJZ43173.1"/>
    </source>
</evidence>
<accession>A0A1T4KLD3</accession>
<dbReference type="STRING" id="171291.SAMN02745154_00096"/>
<dbReference type="Proteomes" id="UP000190389">
    <property type="component" value="Unassembled WGS sequence"/>
</dbReference>
<dbReference type="RefSeq" id="WP_078746848.1">
    <property type="nucleotide sequence ID" value="NZ_CP137850.1"/>
</dbReference>
<reference evidence="2" key="1">
    <citation type="submission" date="2017-02" db="EMBL/GenBank/DDBJ databases">
        <authorList>
            <person name="Varghese N."/>
            <person name="Submissions S."/>
        </authorList>
    </citation>
    <scope>NUCLEOTIDE SEQUENCE [LARGE SCALE GENOMIC DNA]</scope>
    <source>
        <strain evidence="2">ATCC 27862</strain>
    </source>
</reference>